<keyword evidence="4" id="KW-1185">Reference proteome</keyword>
<dbReference type="GO" id="GO:0003723">
    <property type="term" value="F:RNA binding"/>
    <property type="evidence" value="ECO:0007669"/>
    <property type="project" value="InterPro"/>
</dbReference>
<evidence type="ECO:0000256" key="1">
    <source>
        <dbReference type="ARBA" id="ARBA00022737"/>
    </source>
</evidence>
<feature type="domain" description="PRD" evidence="2">
    <location>
        <begin position="171"/>
        <end position="278"/>
    </location>
</feature>
<dbReference type="Proteomes" id="UP000182508">
    <property type="component" value="Unassembled WGS sequence"/>
</dbReference>
<dbReference type="Pfam" id="PF03123">
    <property type="entry name" value="CAT_RBD"/>
    <property type="match status" value="1"/>
</dbReference>
<dbReference type="Gene3D" id="1.10.1790.10">
    <property type="entry name" value="PRD domain"/>
    <property type="match status" value="2"/>
</dbReference>
<dbReference type="InterPro" id="IPR011608">
    <property type="entry name" value="PRD"/>
</dbReference>
<dbReference type="PANTHER" id="PTHR30185:SF15">
    <property type="entry name" value="CRYPTIC BETA-GLUCOSIDE BGL OPERON ANTITERMINATOR"/>
    <property type="match status" value="1"/>
</dbReference>
<dbReference type="RefSeq" id="WP_074485791.1">
    <property type="nucleotide sequence ID" value="NZ_FMXP01000010.1"/>
</dbReference>
<evidence type="ECO:0000259" key="2">
    <source>
        <dbReference type="PROSITE" id="PS51372"/>
    </source>
</evidence>
<feature type="domain" description="PRD" evidence="2">
    <location>
        <begin position="65"/>
        <end position="170"/>
    </location>
</feature>
<dbReference type="PROSITE" id="PS51372">
    <property type="entry name" value="PRD_2"/>
    <property type="match status" value="2"/>
</dbReference>
<dbReference type="Pfam" id="PF00874">
    <property type="entry name" value="PRD"/>
    <property type="match status" value="2"/>
</dbReference>
<organism evidence="3 4">
    <name type="scientific">Streptococcus henryi</name>
    <dbReference type="NCBI Taxonomy" id="439219"/>
    <lineage>
        <taxon>Bacteria</taxon>
        <taxon>Bacillati</taxon>
        <taxon>Bacillota</taxon>
        <taxon>Bacilli</taxon>
        <taxon>Lactobacillales</taxon>
        <taxon>Streptococcaceae</taxon>
        <taxon>Streptococcus</taxon>
    </lineage>
</organism>
<sequence length="278" mass="32180">MKIDKVYNNNVVQARGDKGEELIVMGKGLGFQKKAGEELDYSLIEKKFILENDSSADDLSRVYVELSSEESEVVLDIIGHAQEVLEIEFESSLYVALADHLHFAFTRLRDNLTMENPLGWEVRKFFPKEFQVARESIDLIAEKIGIRLPDDEIASIALHFINAEKDAGMIEKNYQMSKTVADILDIVRLYFGQSFDEDSISYNRFVTHVRYFVQRVLNGTVQGKNDSFLYEQVKLNYPEAFICTERIKNYVETSFDFPMSRDEQVYLTIHIQRLENSK</sequence>
<keyword evidence="1" id="KW-0677">Repeat</keyword>
<dbReference type="InterPro" id="IPR004341">
    <property type="entry name" value="CAT_RNA-bd_dom"/>
</dbReference>
<dbReference type="STRING" id="439219.SAMN02910293_00897"/>
<proteinExistence type="predicted"/>
<reference evidence="3 4" key="1">
    <citation type="submission" date="2016-10" db="EMBL/GenBank/DDBJ databases">
        <authorList>
            <person name="de Groot N.N."/>
        </authorList>
    </citation>
    <scope>NUCLEOTIDE SEQUENCE [LARGE SCALE GENOMIC DNA]</scope>
    <source>
        <strain evidence="3 4">A-4</strain>
    </source>
</reference>
<evidence type="ECO:0000313" key="4">
    <source>
        <dbReference type="Proteomes" id="UP000182508"/>
    </source>
</evidence>
<dbReference type="InterPro" id="IPR036650">
    <property type="entry name" value="CAT_RNA-bd_dom_sf"/>
</dbReference>
<name>A0A1G6BAT4_9STRE</name>
<dbReference type="eggNOG" id="COG3711">
    <property type="taxonomic scope" value="Bacteria"/>
</dbReference>
<dbReference type="InterPro" id="IPR036634">
    <property type="entry name" value="PRD_sf"/>
</dbReference>
<dbReference type="Gene3D" id="2.30.24.10">
    <property type="entry name" value="CAT RNA-binding domain"/>
    <property type="match status" value="1"/>
</dbReference>
<accession>A0A1G6BAT4</accession>
<dbReference type="SUPFAM" id="SSF50151">
    <property type="entry name" value="SacY-like RNA-binding domain"/>
    <property type="match status" value="1"/>
</dbReference>
<dbReference type="PANTHER" id="PTHR30185">
    <property type="entry name" value="CRYPTIC BETA-GLUCOSIDE BGL OPERON ANTITERMINATOR"/>
    <property type="match status" value="1"/>
</dbReference>
<dbReference type="SUPFAM" id="SSF63520">
    <property type="entry name" value="PTS-regulatory domain, PRD"/>
    <property type="match status" value="2"/>
</dbReference>
<evidence type="ECO:0000313" key="3">
    <source>
        <dbReference type="EMBL" id="SDB17764.1"/>
    </source>
</evidence>
<dbReference type="NCBIfam" id="NF046042">
    <property type="entry name" value="LicT"/>
    <property type="match status" value="1"/>
</dbReference>
<dbReference type="EMBL" id="FMXP01000010">
    <property type="protein sequence ID" value="SDB17764.1"/>
    <property type="molecule type" value="Genomic_DNA"/>
</dbReference>
<dbReference type="InterPro" id="IPR050661">
    <property type="entry name" value="BglG_antiterminators"/>
</dbReference>
<gene>
    <name evidence="3" type="ORF">SAMN02910293_00897</name>
</gene>
<dbReference type="SMART" id="SM01061">
    <property type="entry name" value="CAT_RBD"/>
    <property type="match status" value="1"/>
</dbReference>
<dbReference type="GO" id="GO:0006355">
    <property type="term" value="P:regulation of DNA-templated transcription"/>
    <property type="evidence" value="ECO:0007669"/>
    <property type="project" value="InterPro"/>
</dbReference>
<dbReference type="AlphaFoldDB" id="A0A1G6BAT4"/>
<protein>
    <submittedName>
        <fullName evidence="3">Transcriptional antiterminator, BglG family</fullName>
    </submittedName>
</protein>